<feature type="compositionally biased region" description="Acidic residues" evidence="8">
    <location>
        <begin position="395"/>
        <end position="412"/>
    </location>
</feature>
<evidence type="ECO:0000256" key="6">
    <source>
        <dbReference type="ARBA" id="ARBA00023212"/>
    </source>
</evidence>
<evidence type="ECO:0000256" key="1">
    <source>
        <dbReference type="ARBA" id="ARBA00004123"/>
    </source>
</evidence>
<dbReference type="Proteomes" id="UP001390339">
    <property type="component" value="Unassembled WGS sequence"/>
</dbReference>
<keyword evidence="4" id="KW-0963">Cytoplasm</keyword>
<evidence type="ECO:0000259" key="9">
    <source>
        <dbReference type="Pfam" id="PF03941"/>
    </source>
</evidence>
<feature type="compositionally biased region" description="Basic and acidic residues" evidence="8">
    <location>
        <begin position="947"/>
        <end position="1005"/>
    </location>
</feature>
<evidence type="ECO:0000256" key="2">
    <source>
        <dbReference type="ARBA" id="ARBA00004186"/>
    </source>
</evidence>
<proteinExistence type="inferred from homology"/>
<feature type="compositionally biased region" description="Acidic residues" evidence="8">
    <location>
        <begin position="264"/>
        <end position="286"/>
    </location>
</feature>
<gene>
    <name evidence="10" type="ORF">PGQ11_006636</name>
</gene>
<feature type="compositionally biased region" description="Polar residues" evidence="8">
    <location>
        <begin position="148"/>
        <end position="164"/>
    </location>
</feature>
<protein>
    <submittedName>
        <fullName evidence="10">Inner centromere protein</fullName>
    </submittedName>
</protein>
<evidence type="ECO:0000313" key="11">
    <source>
        <dbReference type="Proteomes" id="UP001390339"/>
    </source>
</evidence>
<feature type="compositionally biased region" description="Polar residues" evidence="8">
    <location>
        <begin position="887"/>
        <end position="907"/>
    </location>
</feature>
<comment type="similarity">
    <text evidence="3">Belongs to the INCENP family.</text>
</comment>
<feature type="region of interest" description="Disordered" evidence="8">
    <location>
        <begin position="1195"/>
        <end position="1266"/>
    </location>
</feature>
<feature type="region of interest" description="Disordered" evidence="8">
    <location>
        <begin position="120"/>
        <end position="533"/>
    </location>
</feature>
<feature type="compositionally biased region" description="Polar residues" evidence="8">
    <location>
        <begin position="427"/>
        <end position="441"/>
    </location>
</feature>
<feature type="compositionally biased region" description="Acidic residues" evidence="8">
    <location>
        <begin position="166"/>
        <end position="181"/>
    </location>
</feature>
<evidence type="ECO:0000313" key="10">
    <source>
        <dbReference type="EMBL" id="KAK8868058.1"/>
    </source>
</evidence>
<dbReference type="EMBL" id="JAPCWZ010000004">
    <property type="protein sequence ID" value="KAK8868058.1"/>
    <property type="molecule type" value="Genomic_DNA"/>
</dbReference>
<keyword evidence="5" id="KW-0159">Chromosome partition</keyword>
<dbReference type="Pfam" id="PF03941">
    <property type="entry name" value="INCENP_ARK-bind"/>
    <property type="match status" value="1"/>
</dbReference>
<evidence type="ECO:0000256" key="8">
    <source>
        <dbReference type="SAM" id="MobiDB-lite"/>
    </source>
</evidence>
<organism evidence="10 11">
    <name type="scientific">Apiospora arundinis</name>
    <dbReference type="NCBI Taxonomy" id="335852"/>
    <lineage>
        <taxon>Eukaryota</taxon>
        <taxon>Fungi</taxon>
        <taxon>Dikarya</taxon>
        <taxon>Ascomycota</taxon>
        <taxon>Pezizomycotina</taxon>
        <taxon>Sordariomycetes</taxon>
        <taxon>Xylariomycetidae</taxon>
        <taxon>Amphisphaeriales</taxon>
        <taxon>Apiosporaceae</taxon>
        <taxon>Apiospora</taxon>
    </lineage>
</organism>
<feature type="compositionally biased region" description="Basic and acidic residues" evidence="8">
    <location>
        <begin position="858"/>
        <end position="873"/>
    </location>
</feature>
<feature type="region of interest" description="Disordered" evidence="8">
    <location>
        <begin position="554"/>
        <end position="1145"/>
    </location>
</feature>
<feature type="compositionally biased region" description="Basic and acidic residues" evidence="8">
    <location>
        <begin position="721"/>
        <end position="780"/>
    </location>
</feature>
<sequence length="1353" mass="148032">MAGPRATRLQVGSAPWVAEERSSALQIAHDEVEEFSYSARNDFDWLNEHMADIFSENQINVAEIFKTPGKLRGKTPRTARKANPGEARVPLSNIFSATPKGAPNPFVLSKAERNHTPKVKIAADPQPAPQPSPVRTEKPASPAKAAQVVQSVVDSGYHGSQSQDVMDVDYNDAESAFEEEATQPFSIAVDAQSVHEDFDPSSPAKEHQQSPTQHESELADESAGDEMDIHYSIGQDVNTTSPPAKATHHHESTTPAGSPVQLQEEAEDEEEEEEEHALEEEQEQEEPAPTSPIKSSPEKYVHLSAEEPASAEEDQLDVADEDMDDAPPSEGSSPIRPIVRKSSLNFASLPAREPITHKSTGNRISRTSHLDQTRTSYYNRHTGGKSLGNVRHDGTDDENDTDLDDEDDEVEEVTVTKPVDADDATAHNKTYTQRLQDQISKLGQLPPQASRPSKSIASAVPVVQPSLPAAVTPAPQPKQTSIESPKTHTTPGAFPEDEAEVEEDDEDEWIKPLGTPDNASNMFSPRPEMPKSYSADVMEGVSGKETIGAADFVFPKTRQQSPQKPASLQRAATTYNHQKSASVPVLPRMDQVEGDGGELKKTISVSNPPLATVSETEADMPGSPKSPSRTLRDSPLKQVKNKLSSILGRSKGLLASSAASSAEGKASLLSPSTPRLGFHAGQSTVSIDQHNDREAQPLYPDLSKHASAASSVAPPASPTRTEGRKTRASIEREKAEEKRKQKEAKESKRMADQMDKLEKERAKEREKARVFSKEQERIAAMEKQVAAQKEKEKKAPAPPPTPSQATRTSPRKPKDQAEGANADEEDDVDMLDAPTTTTNMPPPPSVSRPLAPPPSATKGREIKRPIRPTRELAAKTAQPRTMIRVNLGSQHPQFHPSSSTATPNVNESSISSGSQSQLKLKQSQSSLQSKSSAQNLNSSISSASRPKALEMAERKKERDEREAQRKQDAKAEMERKKAATQEEKRRQEQQKRLEVERQKDEERKQAAAQAEAKKNAQRQAMLEKAKQTRAPPPAARSVNGQPEFKSIGQNEPNRPPSRMTSHRSQEELGRSVLQNPAKPPTKRALQQDNKEVKRMRMTSEFDDLEMENQPSLQGPPVRPSNGLKKVTASTMLPQSQKPSKARELPAKSMFPAGYANISQGGANRDLYKTSVTGQPVQSKTAHPLDMAQVSKGAIPFASNPTSAGPSSHKTPARPMGVMGAKSVAKSATRSSPRFQNGDEIELQEIDTDEDDSDNEDRKEIFASWTDSPALREALAGQERVDPMTIFGAPAPLNMEAVFSKSKDRFHKFRARTSSANWSGPDGLTEEEIRKDLAAREKLRRDGAWSYDMGKELV</sequence>
<evidence type="ECO:0000256" key="3">
    <source>
        <dbReference type="ARBA" id="ARBA00010042"/>
    </source>
</evidence>
<feature type="compositionally biased region" description="Acidic residues" evidence="8">
    <location>
        <begin position="495"/>
        <end position="508"/>
    </location>
</feature>
<name>A0ABR2IU74_9PEZI</name>
<dbReference type="InterPro" id="IPR005635">
    <property type="entry name" value="Inner_centromere_prot_ARK-bd"/>
</dbReference>
<feature type="compositionally biased region" description="Acidic residues" evidence="8">
    <location>
        <begin position="309"/>
        <end position="327"/>
    </location>
</feature>
<dbReference type="CDD" id="cd22249">
    <property type="entry name" value="UDM1_RNF168_RNF169-like"/>
    <property type="match status" value="1"/>
</dbReference>
<feature type="compositionally biased region" description="Polar residues" evidence="8">
    <location>
        <begin position="557"/>
        <end position="581"/>
    </location>
</feature>
<feature type="compositionally biased region" description="Polar residues" evidence="8">
    <location>
        <begin position="357"/>
        <end position="367"/>
    </location>
</feature>
<feature type="compositionally biased region" description="Pro residues" evidence="8">
    <location>
        <begin position="840"/>
        <end position="855"/>
    </location>
</feature>
<feature type="compositionally biased region" description="Acidic residues" evidence="8">
    <location>
        <begin position="821"/>
        <end position="830"/>
    </location>
</feature>
<feature type="compositionally biased region" description="Low complexity" evidence="8">
    <location>
        <begin position="908"/>
        <end position="944"/>
    </location>
</feature>
<feature type="compositionally biased region" description="Polar residues" evidence="8">
    <location>
        <begin position="603"/>
        <end position="615"/>
    </location>
</feature>
<comment type="subcellular location">
    <subcellularLocation>
        <location evidence="2">Cytoplasm</location>
        <location evidence="2">Cytoskeleton</location>
        <location evidence="2">Spindle</location>
    </subcellularLocation>
    <subcellularLocation>
        <location evidence="1">Nucleus</location>
    </subcellularLocation>
</comment>
<feature type="domain" description="Inner centromere protein ARK-binding" evidence="9">
    <location>
        <begin position="1244"/>
        <end position="1298"/>
    </location>
</feature>
<feature type="compositionally biased region" description="Basic and acidic residues" evidence="8">
    <location>
        <begin position="296"/>
        <end position="305"/>
    </location>
</feature>
<feature type="compositionally biased region" description="Acidic residues" evidence="8">
    <location>
        <begin position="1238"/>
        <end position="1254"/>
    </location>
</feature>
<feature type="compositionally biased region" description="Polar residues" evidence="8">
    <location>
        <begin position="1198"/>
        <end position="1209"/>
    </location>
</feature>
<evidence type="ECO:0000256" key="5">
    <source>
        <dbReference type="ARBA" id="ARBA00022829"/>
    </source>
</evidence>
<feature type="compositionally biased region" description="Low complexity" evidence="8">
    <location>
        <begin position="647"/>
        <end position="670"/>
    </location>
</feature>
<keyword evidence="7" id="KW-0539">Nucleus</keyword>
<dbReference type="PANTHER" id="PTHR13142">
    <property type="entry name" value="INNER CENTROMERE PROTEIN"/>
    <property type="match status" value="1"/>
</dbReference>
<accession>A0ABR2IU74</accession>
<feature type="compositionally biased region" description="Basic and acidic residues" evidence="8">
    <location>
        <begin position="1088"/>
        <end position="1099"/>
    </location>
</feature>
<feature type="compositionally biased region" description="Polar residues" evidence="8">
    <location>
        <begin position="1127"/>
        <end position="1138"/>
    </location>
</feature>
<reference evidence="10 11" key="1">
    <citation type="journal article" date="2024" name="IMA Fungus">
        <title>Apiospora arundinis, a panoply of carbohydrate-active enzymes and secondary metabolites.</title>
        <authorList>
            <person name="Sorensen T."/>
            <person name="Petersen C."/>
            <person name="Muurmann A.T."/>
            <person name="Christiansen J.V."/>
            <person name="Brundto M.L."/>
            <person name="Overgaard C.K."/>
            <person name="Boysen A.T."/>
            <person name="Wollenberg R.D."/>
            <person name="Larsen T.O."/>
            <person name="Sorensen J.L."/>
            <person name="Nielsen K.L."/>
            <person name="Sondergaard T.E."/>
        </authorList>
    </citation>
    <scope>NUCLEOTIDE SEQUENCE [LARGE SCALE GENOMIC DNA]</scope>
    <source>
        <strain evidence="10 11">AAU 773</strain>
    </source>
</reference>
<comment type="caution">
    <text evidence="10">The sequence shown here is derived from an EMBL/GenBank/DDBJ whole genome shotgun (WGS) entry which is preliminary data.</text>
</comment>
<dbReference type="PANTHER" id="PTHR13142:SF1">
    <property type="entry name" value="INNER CENTROMERE PROTEIN"/>
    <property type="match status" value="1"/>
</dbReference>
<feature type="compositionally biased region" description="Polar residues" evidence="8">
    <location>
        <begin position="1225"/>
        <end position="1234"/>
    </location>
</feature>
<feature type="compositionally biased region" description="Polar residues" evidence="8">
    <location>
        <begin position="477"/>
        <end position="490"/>
    </location>
</feature>
<evidence type="ECO:0000256" key="7">
    <source>
        <dbReference type="ARBA" id="ARBA00023242"/>
    </source>
</evidence>
<feature type="compositionally biased region" description="Basic and acidic residues" evidence="8">
    <location>
        <begin position="193"/>
        <end position="208"/>
    </location>
</feature>
<keyword evidence="11" id="KW-1185">Reference proteome</keyword>
<keyword evidence="6" id="KW-0206">Cytoskeleton</keyword>
<evidence type="ECO:0000256" key="4">
    <source>
        <dbReference type="ARBA" id="ARBA00022490"/>
    </source>
</evidence>